<feature type="region of interest" description="Disordered" evidence="1">
    <location>
        <begin position="37"/>
        <end position="65"/>
    </location>
</feature>
<keyword evidence="3" id="KW-1185">Reference proteome</keyword>
<feature type="compositionally biased region" description="Basic and acidic residues" evidence="1">
    <location>
        <begin position="48"/>
        <end position="58"/>
    </location>
</feature>
<organism evidence="2 3">
    <name type="scientific">Asbolus verrucosus</name>
    <name type="common">Desert ironclad beetle</name>
    <dbReference type="NCBI Taxonomy" id="1661398"/>
    <lineage>
        <taxon>Eukaryota</taxon>
        <taxon>Metazoa</taxon>
        <taxon>Ecdysozoa</taxon>
        <taxon>Arthropoda</taxon>
        <taxon>Hexapoda</taxon>
        <taxon>Insecta</taxon>
        <taxon>Pterygota</taxon>
        <taxon>Neoptera</taxon>
        <taxon>Endopterygota</taxon>
        <taxon>Coleoptera</taxon>
        <taxon>Polyphaga</taxon>
        <taxon>Cucujiformia</taxon>
        <taxon>Tenebrionidae</taxon>
        <taxon>Pimeliinae</taxon>
        <taxon>Asbolus</taxon>
    </lineage>
</organism>
<evidence type="ECO:0000313" key="3">
    <source>
        <dbReference type="Proteomes" id="UP000292052"/>
    </source>
</evidence>
<accession>A0A482VK59</accession>
<dbReference type="AlphaFoldDB" id="A0A482VK59"/>
<dbReference type="EMBL" id="QDEB01091961">
    <property type="protein sequence ID" value="RZC33103.1"/>
    <property type="molecule type" value="Genomic_DNA"/>
</dbReference>
<evidence type="ECO:0000256" key="1">
    <source>
        <dbReference type="SAM" id="MobiDB-lite"/>
    </source>
</evidence>
<gene>
    <name evidence="2" type="ORF">BDFB_011884</name>
</gene>
<evidence type="ECO:0000313" key="2">
    <source>
        <dbReference type="EMBL" id="RZC33103.1"/>
    </source>
</evidence>
<name>A0A482VK59_ASBVE</name>
<proteinExistence type="predicted"/>
<reference evidence="2 3" key="1">
    <citation type="submission" date="2017-03" db="EMBL/GenBank/DDBJ databases">
        <title>Genome of the blue death feigning beetle - Asbolus verrucosus.</title>
        <authorList>
            <person name="Rider S.D."/>
        </authorList>
    </citation>
    <scope>NUCLEOTIDE SEQUENCE [LARGE SCALE GENOMIC DNA]</scope>
    <source>
        <strain evidence="2">Butters</strain>
        <tissue evidence="2">Head and leg muscle</tissue>
    </source>
</reference>
<dbReference type="OrthoDB" id="6750822at2759"/>
<dbReference type="Proteomes" id="UP000292052">
    <property type="component" value="Unassembled WGS sequence"/>
</dbReference>
<sequence>MYNKATNFCQGNYMSKEFLAKACSDFLEDILRKTYDDENPITQAPMKRSQETQTRAKDFLPQTKK</sequence>
<comment type="caution">
    <text evidence="2">The sequence shown here is derived from an EMBL/GenBank/DDBJ whole genome shotgun (WGS) entry which is preliminary data.</text>
</comment>
<protein>
    <submittedName>
        <fullName evidence="2">Uncharacterized protein</fullName>
    </submittedName>
</protein>